<dbReference type="Pfam" id="PF13535">
    <property type="entry name" value="ATP-grasp_4"/>
    <property type="match status" value="1"/>
</dbReference>
<proteinExistence type="predicted"/>
<accession>A0A2A5KIW5</accession>
<dbReference type="GO" id="GO:0046872">
    <property type="term" value="F:metal ion binding"/>
    <property type="evidence" value="ECO:0007669"/>
    <property type="project" value="InterPro"/>
</dbReference>
<feature type="domain" description="ATP-grasp" evidence="5">
    <location>
        <begin position="56"/>
        <end position="131"/>
    </location>
</feature>
<dbReference type="GO" id="GO:0005524">
    <property type="term" value="F:ATP binding"/>
    <property type="evidence" value="ECO:0007669"/>
    <property type="project" value="UniProtKB-UniRule"/>
</dbReference>
<dbReference type="AlphaFoldDB" id="A0A2A5KIW5"/>
<evidence type="ECO:0000256" key="2">
    <source>
        <dbReference type="ARBA" id="ARBA00022741"/>
    </source>
</evidence>
<sequence length="236" mass="26153">MLGGKHVWQSSPRILVEEYAEGPHYSADTMGNTVIAIGAADFGQPPYFVVRGCTFPAPLTGEEFRRITDASLRCLQTFDLGWGPANIEFRWTKRGPVIIEVNPRLPGWVTPRLVQLAYGVDLITAHIQLLIGEEWDLSARHSRTAAARFLVPDRDGILDRIEGTSRAAAVPGVAEARFYIEPQSPIVRKGDFRDSIGHVIAASTSRTRTETALQSAVELIGWSITPFSKPRRPSRY</sequence>
<dbReference type="InterPro" id="IPR040570">
    <property type="entry name" value="LAL_C2"/>
</dbReference>
<evidence type="ECO:0000313" key="7">
    <source>
        <dbReference type="Proteomes" id="UP000218807"/>
    </source>
</evidence>
<dbReference type="InterPro" id="IPR052032">
    <property type="entry name" value="ATP-dep_AA_Ligase"/>
</dbReference>
<dbReference type="SUPFAM" id="SSF56059">
    <property type="entry name" value="Glutathione synthetase ATP-binding domain-like"/>
    <property type="match status" value="1"/>
</dbReference>
<dbReference type="PROSITE" id="PS00867">
    <property type="entry name" value="CPSASE_2"/>
    <property type="match status" value="1"/>
</dbReference>
<dbReference type="Gene3D" id="3.30.470.20">
    <property type="entry name" value="ATP-grasp fold, B domain"/>
    <property type="match status" value="1"/>
</dbReference>
<evidence type="ECO:0000259" key="5">
    <source>
        <dbReference type="PROSITE" id="PS50975"/>
    </source>
</evidence>
<dbReference type="InterPro" id="IPR011761">
    <property type="entry name" value="ATP-grasp"/>
</dbReference>
<dbReference type="PROSITE" id="PS50975">
    <property type="entry name" value="ATP_GRASP"/>
    <property type="match status" value="1"/>
</dbReference>
<keyword evidence="3 4" id="KW-0067">ATP-binding</keyword>
<evidence type="ECO:0000256" key="1">
    <source>
        <dbReference type="ARBA" id="ARBA00022598"/>
    </source>
</evidence>
<keyword evidence="2 4" id="KW-0547">Nucleotide-binding</keyword>
<dbReference type="InterPro" id="IPR005479">
    <property type="entry name" value="CPAse_ATP-bd"/>
</dbReference>
<comment type="caution">
    <text evidence="6">The sequence shown here is derived from an EMBL/GenBank/DDBJ whole genome shotgun (WGS) entry which is preliminary data.</text>
</comment>
<reference evidence="6 7" key="1">
    <citation type="submission" date="2017-09" db="EMBL/GenBank/DDBJ databases">
        <title>Comparative genomics of rhizobia isolated from Phaseolus vulgaris in China.</title>
        <authorList>
            <person name="Tong W."/>
        </authorList>
    </citation>
    <scope>NUCLEOTIDE SEQUENCE [LARGE SCALE GENOMIC DNA]</scope>
    <source>
        <strain evidence="6 7">L101</strain>
    </source>
</reference>
<dbReference type="Proteomes" id="UP000218807">
    <property type="component" value="Unassembled WGS sequence"/>
</dbReference>
<keyword evidence="1" id="KW-0436">Ligase</keyword>
<dbReference type="PANTHER" id="PTHR43585:SF2">
    <property type="entry name" value="ATP-GRASP ENZYME FSQD"/>
    <property type="match status" value="1"/>
</dbReference>
<dbReference type="GO" id="GO:0016874">
    <property type="term" value="F:ligase activity"/>
    <property type="evidence" value="ECO:0007669"/>
    <property type="project" value="UniProtKB-KW"/>
</dbReference>
<dbReference type="EMBL" id="NXDM01000066">
    <property type="protein sequence ID" value="PCK76932.1"/>
    <property type="molecule type" value="Genomic_DNA"/>
</dbReference>
<name>A0A2A5KIW5_9HYPH</name>
<evidence type="ECO:0000256" key="3">
    <source>
        <dbReference type="ARBA" id="ARBA00022840"/>
    </source>
</evidence>
<evidence type="ECO:0000256" key="4">
    <source>
        <dbReference type="PROSITE-ProRule" id="PRU00409"/>
    </source>
</evidence>
<organism evidence="6 7">
    <name type="scientific">Rhizobium sophoriradicis</name>
    <dbReference type="NCBI Taxonomy" id="1535245"/>
    <lineage>
        <taxon>Bacteria</taxon>
        <taxon>Pseudomonadati</taxon>
        <taxon>Pseudomonadota</taxon>
        <taxon>Alphaproteobacteria</taxon>
        <taxon>Hyphomicrobiales</taxon>
        <taxon>Rhizobiaceae</taxon>
        <taxon>Rhizobium/Agrobacterium group</taxon>
        <taxon>Rhizobium</taxon>
    </lineage>
</organism>
<gene>
    <name evidence="6" type="ORF">CPT34_32755</name>
</gene>
<protein>
    <recommendedName>
        <fullName evidence="5">ATP-grasp domain-containing protein</fullName>
    </recommendedName>
</protein>
<evidence type="ECO:0000313" key="6">
    <source>
        <dbReference type="EMBL" id="PCK76932.1"/>
    </source>
</evidence>
<dbReference type="PANTHER" id="PTHR43585">
    <property type="entry name" value="FUMIPYRROLE BIOSYNTHESIS PROTEIN C"/>
    <property type="match status" value="1"/>
</dbReference>
<keyword evidence="7" id="KW-1185">Reference proteome</keyword>
<dbReference type="Pfam" id="PF18603">
    <property type="entry name" value="LAL_C2"/>
    <property type="match status" value="1"/>
</dbReference>